<feature type="transmembrane region" description="Helical" evidence="6">
    <location>
        <begin position="149"/>
        <end position="169"/>
    </location>
</feature>
<dbReference type="Proteomes" id="UP000553034">
    <property type="component" value="Unassembled WGS sequence"/>
</dbReference>
<sequence>MQRIEKKWFYLIGLSIVWGSSFILIKKGLVGLSPLQLGALRTCLAALFILIIGYKSLKKIPANKWKWIALSASLGTFFPAFLFAFAETEVDSGIVSILNSTVPILALIIGFLVFEVRSTKQQTIGVFIGLIGSTALILSGAEVGESKHLIYAVLPLVATTMYATNVHLIKRHLQEVPALSITTGCFVVLFFPALLVLAYSGFFSKELLVNETMQTSVFYIMILALIGTSIAKILFNKLVQISTPVFATSVTYLIPVVALMWGLLDGEVFNGWQVISGVVILLGVFLANKKRKYKMN</sequence>
<feature type="transmembrane region" description="Helical" evidence="6">
    <location>
        <begin position="181"/>
        <end position="204"/>
    </location>
</feature>
<dbReference type="AlphaFoldDB" id="A0A840ELR6"/>
<name>A0A840ELR6_9FLAO</name>
<evidence type="ECO:0000256" key="1">
    <source>
        <dbReference type="ARBA" id="ARBA00004141"/>
    </source>
</evidence>
<dbReference type="RefSeq" id="WP_183477666.1">
    <property type="nucleotide sequence ID" value="NZ_JACIFO010000006.1"/>
</dbReference>
<feature type="transmembrane region" description="Helical" evidence="6">
    <location>
        <begin position="37"/>
        <end position="55"/>
    </location>
</feature>
<dbReference type="PANTHER" id="PTHR32322:SF2">
    <property type="entry name" value="EAMA DOMAIN-CONTAINING PROTEIN"/>
    <property type="match status" value="1"/>
</dbReference>
<feature type="transmembrane region" description="Helical" evidence="6">
    <location>
        <begin position="270"/>
        <end position="287"/>
    </location>
</feature>
<keyword evidence="3 6" id="KW-0812">Transmembrane</keyword>
<accession>A0A840ELR6</accession>
<evidence type="ECO:0000256" key="4">
    <source>
        <dbReference type="ARBA" id="ARBA00022989"/>
    </source>
</evidence>
<dbReference type="InterPro" id="IPR050638">
    <property type="entry name" value="AA-Vitamin_Transporters"/>
</dbReference>
<evidence type="ECO:0000313" key="9">
    <source>
        <dbReference type="Proteomes" id="UP000553034"/>
    </source>
</evidence>
<keyword evidence="9" id="KW-1185">Reference proteome</keyword>
<comment type="similarity">
    <text evidence="2">Belongs to the EamA transporter family.</text>
</comment>
<feature type="transmembrane region" description="Helical" evidence="6">
    <location>
        <begin position="126"/>
        <end position="143"/>
    </location>
</feature>
<dbReference type="GO" id="GO:0016020">
    <property type="term" value="C:membrane"/>
    <property type="evidence" value="ECO:0007669"/>
    <property type="project" value="UniProtKB-SubCell"/>
</dbReference>
<gene>
    <name evidence="8" type="ORF">GGR32_001607</name>
</gene>
<evidence type="ECO:0000256" key="5">
    <source>
        <dbReference type="ARBA" id="ARBA00023136"/>
    </source>
</evidence>
<feature type="domain" description="EamA" evidence="7">
    <location>
        <begin position="9"/>
        <end position="135"/>
    </location>
</feature>
<proteinExistence type="inferred from homology"/>
<evidence type="ECO:0000256" key="3">
    <source>
        <dbReference type="ARBA" id="ARBA00022692"/>
    </source>
</evidence>
<dbReference type="InterPro" id="IPR037185">
    <property type="entry name" value="EmrE-like"/>
</dbReference>
<keyword evidence="4 6" id="KW-1133">Transmembrane helix</keyword>
<feature type="domain" description="EamA" evidence="7">
    <location>
        <begin position="152"/>
        <end position="287"/>
    </location>
</feature>
<dbReference type="PANTHER" id="PTHR32322">
    <property type="entry name" value="INNER MEMBRANE TRANSPORTER"/>
    <property type="match status" value="1"/>
</dbReference>
<dbReference type="InterPro" id="IPR000620">
    <property type="entry name" value="EamA_dom"/>
</dbReference>
<dbReference type="SUPFAM" id="SSF103481">
    <property type="entry name" value="Multidrug resistance efflux transporter EmrE"/>
    <property type="match status" value="2"/>
</dbReference>
<comment type="subcellular location">
    <subcellularLocation>
        <location evidence="1">Membrane</location>
        <topology evidence="1">Multi-pass membrane protein</topology>
    </subcellularLocation>
</comment>
<evidence type="ECO:0000256" key="2">
    <source>
        <dbReference type="ARBA" id="ARBA00007362"/>
    </source>
</evidence>
<dbReference type="EMBL" id="JACIFO010000006">
    <property type="protein sequence ID" value="MBB4119309.1"/>
    <property type="molecule type" value="Genomic_DNA"/>
</dbReference>
<comment type="caution">
    <text evidence="8">The sequence shown here is derived from an EMBL/GenBank/DDBJ whole genome shotgun (WGS) entry which is preliminary data.</text>
</comment>
<feature type="transmembrane region" description="Helical" evidence="6">
    <location>
        <begin position="67"/>
        <end position="86"/>
    </location>
</feature>
<keyword evidence="5 6" id="KW-0472">Membrane</keyword>
<evidence type="ECO:0000256" key="6">
    <source>
        <dbReference type="SAM" id="Phobius"/>
    </source>
</evidence>
<feature type="transmembrane region" description="Helical" evidence="6">
    <location>
        <begin position="244"/>
        <end position="264"/>
    </location>
</feature>
<organism evidence="8 9">
    <name type="scientific">Mesonia hippocampi</name>
    <dbReference type="NCBI Taxonomy" id="1628250"/>
    <lineage>
        <taxon>Bacteria</taxon>
        <taxon>Pseudomonadati</taxon>
        <taxon>Bacteroidota</taxon>
        <taxon>Flavobacteriia</taxon>
        <taxon>Flavobacteriales</taxon>
        <taxon>Flavobacteriaceae</taxon>
        <taxon>Mesonia</taxon>
    </lineage>
</organism>
<feature type="transmembrane region" description="Helical" evidence="6">
    <location>
        <begin position="7"/>
        <end position="25"/>
    </location>
</feature>
<reference evidence="8 9" key="1">
    <citation type="submission" date="2020-08" db="EMBL/GenBank/DDBJ databases">
        <title>Genomic Encyclopedia of Type Strains, Phase IV (KMG-IV): sequencing the most valuable type-strain genomes for metagenomic binning, comparative biology and taxonomic classification.</title>
        <authorList>
            <person name="Goeker M."/>
        </authorList>
    </citation>
    <scope>NUCLEOTIDE SEQUENCE [LARGE SCALE GENOMIC DNA]</scope>
    <source>
        <strain evidence="8 9">DSM 29568</strain>
    </source>
</reference>
<feature type="transmembrane region" description="Helical" evidence="6">
    <location>
        <begin position="216"/>
        <end position="235"/>
    </location>
</feature>
<evidence type="ECO:0000259" key="7">
    <source>
        <dbReference type="Pfam" id="PF00892"/>
    </source>
</evidence>
<evidence type="ECO:0000313" key="8">
    <source>
        <dbReference type="EMBL" id="MBB4119309.1"/>
    </source>
</evidence>
<feature type="transmembrane region" description="Helical" evidence="6">
    <location>
        <begin position="92"/>
        <end position="114"/>
    </location>
</feature>
<protein>
    <submittedName>
        <fullName evidence="8">Drug/metabolite transporter (DMT)-like permease</fullName>
    </submittedName>
</protein>
<dbReference type="Pfam" id="PF00892">
    <property type="entry name" value="EamA"/>
    <property type="match status" value="2"/>
</dbReference>